<dbReference type="InterPro" id="IPR011701">
    <property type="entry name" value="MFS"/>
</dbReference>
<accession>A0A4P9XSI6</accession>
<dbReference type="STRING" id="78915.A0A4P9XSI6"/>
<feature type="transmembrane region" description="Helical" evidence="8">
    <location>
        <begin position="417"/>
        <end position="438"/>
    </location>
</feature>
<dbReference type="Gene3D" id="1.20.1720.10">
    <property type="entry name" value="Multidrug resistance protein D"/>
    <property type="match status" value="1"/>
</dbReference>
<evidence type="ECO:0000256" key="2">
    <source>
        <dbReference type="ARBA" id="ARBA00022448"/>
    </source>
</evidence>
<evidence type="ECO:0000259" key="9">
    <source>
        <dbReference type="PROSITE" id="PS50850"/>
    </source>
</evidence>
<comment type="subcellular location">
    <subcellularLocation>
        <location evidence="1">Cell membrane</location>
        <topology evidence="1">Multi-pass membrane protein</topology>
    </subcellularLocation>
</comment>
<keyword evidence="3" id="KW-1003">Cell membrane</keyword>
<evidence type="ECO:0000256" key="1">
    <source>
        <dbReference type="ARBA" id="ARBA00004651"/>
    </source>
</evidence>
<feature type="transmembrane region" description="Helical" evidence="8">
    <location>
        <begin position="384"/>
        <end position="405"/>
    </location>
</feature>
<evidence type="ECO:0000256" key="8">
    <source>
        <dbReference type="SAM" id="Phobius"/>
    </source>
</evidence>
<dbReference type="Gene3D" id="1.20.1250.20">
    <property type="entry name" value="MFS general substrate transporter like domains"/>
    <property type="match status" value="1"/>
</dbReference>
<organism evidence="10 11">
    <name type="scientific">Thamnocephalis sphaerospora</name>
    <dbReference type="NCBI Taxonomy" id="78915"/>
    <lineage>
        <taxon>Eukaryota</taxon>
        <taxon>Fungi</taxon>
        <taxon>Fungi incertae sedis</taxon>
        <taxon>Zoopagomycota</taxon>
        <taxon>Zoopagomycotina</taxon>
        <taxon>Zoopagomycetes</taxon>
        <taxon>Zoopagales</taxon>
        <taxon>Sigmoideomycetaceae</taxon>
        <taxon>Thamnocephalis</taxon>
    </lineage>
</organism>
<evidence type="ECO:0000256" key="4">
    <source>
        <dbReference type="ARBA" id="ARBA00022692"/>
    </source>
</evidence>
<reference evidence="11" key="1">
    <citation type="journal article" date="2018" name="Nat. Microbiol.">
        <title>Leveraging single-cell genomics to expand the fungal tree of life.</title>
        <authorList>
            <person name="Ahrendt S.R."/>
            <person name="Quandt C.A."/>
            <person name="Ciobanu D."/>
            <person name="Clum A."/>
            <person name="Salamov A."/>
            <person name="Andreopoulos B."/>
            <person name="Cheng J.F."/>
            <person name="Woyke T."/>
            <person name="Pelin A."/>
            <person name="Henrissat B."/>
            <person name="Reynolds N.K."/>
            <person name="Benny G.L."/>
            <person name="Smith M.E."/>
            <person name="James T.Y."/>
            <person name="Grigoriev I.V."/>
        </authorList>
    </citation>
    <scope>NUCLEOTIDE SEQUENCE [LARGE SCALE GENOMIC DNA]</scope>
    <source>
        <strain evidence="11">RSA 1356</strain>
    </source>
</reference>
<dbReference type="InterPro" id="IPR020846">
    <property type="entry name" value="MFS_dom"/>
</dbReference>
<feature type="transmembrane region" description="Helical" evidence="8">
    <location>
        <begin position="280"/>
        <end position="298"/>
    </location>
</feature>
<feature type="transmembrane region" description="Helical" evidence="8">
    <location>
        <begin position="102"/>
        <end position="118"/>
    </location>
</feature>
<feature type="domain" description="Major facilitator superfamily (MFS) profile" evidence="9">
    <location>
        <begin position="73"/>
        <end position="547"/>
    </location>
</feature>
<evidence type="ECO:0000313" key="10">
    <source>
        <dbReference type="EMBL" id="RKP08310.1"/>
    </source>
</evidence>
<dbReference type="GO" id="GO:0022857">
    <property type="term" value="F:transmembrane transporter activity"/>
    <property type="evidence" value="ECO:0007669"/>
    <property type="project" value="InterPro"/>
</dbReference>
<feature type="transmembrane region" description="Helical" evidence="8">
    <location>
        <begin position="524"/>
        <end position="544"/>
    </location>
</feature>
<feature type="transmembrane region" description="Helical" evidence="8">
    <location>
        <begin position="70"/>
        <end position="90"/>
    </location>
</feature>
<protein>
    <submittedName>
        <fullName evidence="10">Major facilitator superfamily domain-containing protein</fullName>
    </submittedName>
</protein>
<feature type="region of interest" description="Disordered" evidence="7">
    <location>
        <begin position="1"/>
        <end position="22"/>
    </location>
</feature>
<feature type="transmembrane region" description="Helical" evidence="8">
    <location>
        <begin position="358"/>
        <end position="377"/>
    </location>
</feature>
<sequence length="567" mass="60508">MHELLNQKLPSSGTSPSAMSDGVSLSQLREADTIAQTPESTSDTIDIVPMHKTGTAQSVEQVHVLSRKKFAMVFVGLLLVVLLASLDLTIVSTAVPRITEEFGAFSSAAWIGTAYMLTSTSLQPLYGKLSDIFGRRPALLFAVTTFLLGSLGCGLSNNIGMLIAFRAVAGIGGGGLISTCMIAVSDITLPANRGKYQGLLSAVFAFASVVGPLLGGVFVDHATWRWDFYINLPAATSHWEYARKMSRINWIGALLIVLANLAIMLPLSWGGSTYPWNSPVVIALLCVGGILIAITVYWEGWRAQEPIAPGRIFRNRATSAVFVCVFMTGGVFLGLVYFITLFYQVVRSQSATRADITMLPLMILAALSAIAAGTITLHMREWSYTTFLSIGYVLAAVAGGLLTMLEREPNDALEYRAMTAAGIGIGFTVQMTLLSAQFTAQSRDVAVATALSIFFRIMGAVFGTAIVGTLLNNTIATELAKHIPDGIPELEAGKGEISTAMLAKIPPEMRNIALDGITAAFGRGFLAIIPISAIAFAVSLLVRVEAGAATSRRRAKEQQDQSRGLEP</sequence>
<evidence type="ECO:0000256" key="7">
    <source>
        <dbReference type="SAM" id="MobiDB-lite"/>
    </source>
</evidence>
<keyword evidence="4 8" id="KW-0812">Transmembrane</keyword>
<dbReference type="Proteomes" id="UP000271241">
    <property type="component" value="Unassembled WGS sequence"/>
</dbReference>
<dbReference type="PANTHER" id="PTHR23501">
    <property type="entry name" value="MAJOR FACILITATOR SUPERFAMILY"/>
    <property type="match status" value="1"/>
</dbReference>
<dbReference type="CDD" id="cd17502">
    <property type="entry name" value="MFS_Azr1_MDR_like"/>
    <property type="match status" value="1"/>
</dbReference>
<evidence type="ECO:0000256" key="3">
    <source>
        <dbReference type="ARBA" id="ARBA00022475"/>
    </source>
</evidence>
<evidence type="ECO:0000256" key="5">
    <source>
        <dbReference type="ARBA" id="ARBA00022989"/>
    </source>
</evidence>
<evidence type="ECO:0000313" key="11">
    <source>
        <dbReference type="Proteomes" id="UP000271241"/>
    </source>
</evidence>
<dbReference type="OrthoDB" id="6770063at2759"/>
<dbReference type="SUPFAM" id="SSF103473">
    <property type="entry name" value="MFS general substrate transporter"/>
    <property type="match status" value="1"/>
</dbReference>
<dbReference type="GO" id="GO:0005886">
    <property type="term" value="C:plasma membrane"/>
    <property type="evidence" value="ECO:0007669"/>
    <property type="project" value="UniProtKB-SubCell"/>
</dbReference>
<dbReference type="PROSITE" id="PS50850">
    <property type="entry name" value="MFS"/>
    <property type="match status" value="1"/>
</dbReference>
<feature type="transmembrane region" description="Helical" evidence="8">
    <location>
        <begin position="319"/>
        <end position="346"/>
    </location>
</feature>
<keyword evidence="2" id="KW-0813">Transport</keyword>
<feature type="compositionally biased region" description="Polar residues" evidence="7">
    <location>
        <begin position="8"/>
        <end position="22"/>
    </location>
</feature>
<feature type="transmembrane region" description="Helical" evidence="8">
    <location>
        <begin position="163"/>
        <end position="184"/>
    </location>
</feature>
<evidence type="ECO:0000256" key="6">
    <source>
        <dbReference type="ARBA" id="ARBA00023136"/>
    </source>
</evidence>
<dbReference type="FunFam" id="1.20.1720.10:FF:000004">
    <property type="entry name" value="EmrB/QacA family drug resistance transporter"/>
    <property type="match status" value="1"/>
</dbReference>
<dbReference type="InterPro" id="IPR036259">
    <property type="entry name" value="MFS_trans_sf"/>
</dbReference>
<name>A0A4P9XSI6_9FUNG</name>
<feature type="transmembrane region" description="Helical" evidence="8">
    <location>
        <begin position="445"/>
        <end position="471"/>
    </location>
</feature>
<dbReference type="EMBL" id="KZ992615">
    <property type="protein sequence ID" value="RKP08310.1"/>
    <property type="molecule type" value="Genomic_DNA"/>
</dbReference>
<keyword evidence="6 8" id="KW-0472">Membrane</keyword>
<dbReference type="Pfam" id="PF07690">
    <property type="entry name" value="MFS_1"/>
    <property type="match status" value="1"/>
</dbReference>
<gene>
    <name evidence="10" type="ORF">THASP1DRAFT_29884</name>
</gene>
<dbReference type="AlphaFoldDB" id="A0A4P9XSI6"/>
<feature type="transmembrane region" description="Helical" evidence="8">
    <location>
        <begin position="196"/>
        <end position="219"/>
    </location>
</feature>
<keyword evidence="11" id="KW-1185">Reference proteome</keyword>
<dbReference type="PRINTS" id="PR01036">
    <property type="entry name" value="TCRTETB"/>
</dbReference>
<feature type="transmembrane region" description="Helical" evidence="8">
    <location>
        <begin position="248"/>
        <end position="268"/>
    </location>
</feature>
<feature type="transmembrane region" description="Helical" evidence="8">
    <location>
        <begin position="138"/>
        <end position="156"/>
    </location>
</feature>
<proteinExistence type="predicted"/>
<dbReference type="PANTHER" id="PTHR23501:SF191">
    <property type="entry name" value="VACUOLAR BASIC AMINO ACID TRANSPORTER 4"/>
    <property type="match status" value="1"/>
</dbReference>
<keyword evidence="5 8" id="KW-1133">Transmembrane helix</keyword>